<reference evidence="4 6" key="3">
    <citation type="submission" date="2019-03" db="EMBL/GenBank/DDBJ databases">
        <title>Subsurface microbial communities from deep shales in Ohio and West Virginia, USA.</title>
        <authorList>
            <person name="Wrighton K."/>
        </authorList>
    </citation>
    <scope>NUCLEOTIDE SEQUENCE [LARGE SCALE GENOMIC DNA]</scope>
    <source>
        <strain evidence="4 6">WG1_MB</strain>
    </source>
</reference>
<dbReference type="EMBL" id="SMMS01000001">
    <property type="protein sequence ID" value="TCL12526.1"/>
    <property type="molecule type" value="Genomic_DNA"/>
</dbReference>
<evidence type="ECO:0000313" key="3">
    <source>
        <dbReference type="EMBL" id="SNY16723.1"/>
    </source>
</evidence>
<dbReference type="OrthoDB" id="9837at2157"/>
<dbReference type="InterPro" id="IPR027417">
    <property type="entry name" value="P-loop_NTPase"/>
</dbReference>
<dbReference type="Gene3D" id="3.40.50.300">
    <property type="entry name" value="P-loop containing nucleotide triphosphate hydrolases"/>
    <property type="match status" value="1"/>
</dbReference>
<dbReference type="EMBL" id="OBDR01000006">
    <property type="protein sequence ID" value="SNY16723.1"/>
    <property type="molecule type" value="Genomic_DNA"/>
</dbReference>
<dbReference type="InterPro" id="IPR003593">
    <property type="entry name" value="AAA+_ATPase"/>
</dbReference>
<keyword evidence="5" id="KW-1185">Reference proteome</keyword>
<dbReference type="GO" id="GO:0016887">
    <property type="term" value="F:ATP hydrolysis activity"/>
    <property type="evidence" value="ECO:0007669"/>
    <property type="project" value="InterPro"/>
</dbReference>
<dbReference type="Pfam" id="PF07728">
    <property type="entry name" value="AAA_5"/>
    <property type="match status" value="1"/>
</dbReference>
<feature type="region of interest" description="Disordered" evidence="1">
    <location>
        <begin position="475"/>
        <end position="495"/>
    </location>
</feature>
<dbReference type="GO" id="GO:0005524">
    <property type="term" value="F:ATP binding"/>
    <property type="evidence" value="ECO:0007669"/>
    <property type="project" value="InterPro"/>
</dbReference>
<accession>A0A285G071</accession>
<protein>
    <submittedName>
        <fullName evidence="3">AAA domain (Dynein-related subfamily)</fullName>
    </submittedName>
    <submittedName>
        <fullName evidence="4">Dynein-related subfamily AAA family protein</fullName>
    </submittedName>
</protein>
<dbReference type="SMART" id="SM00382">
    <property type="entry name" value="AAA"/>
    <property type="match status" value="1"/>
</dbReference>
<dbReference type="PANTHER" id="PTHR37291">
    <property type="entry name" value="5-METHYLCYTOSINE-SPECIFIC RESTRICTION ENZYME B"/>
    <property type="match status" value="1"/>
</dbReference>
<evidence type="ECO:0000259" key="2">
    <source>
        <dbReference type="SMART" id="SM00382"/>
    </source>
</evidence>
<dbReference type="RefSeq" id="WP_165868987.1">
    <property type="nucleotide sequence ID" value="NZ_OBDR01000006.1"/>
</dbReference>
<dbReference type="Proteomes" id="UP000217726">
    <property type="component" value="Unassembled WGS sequence"/>
</dbReference>
<organism evidence="3 5">
    <name type="scientific">Methanohalophilus euhalobius</name>
    <dbReference type="NCBI Taxonomy" id="51203"/>
    <lineage>
        <taxon>Archaea</taxon>
        <taxon>Methanobacteriati</taxon>
        <taxon>Methanobacteriota</taxon>
        <taxon>Stenosarchaea group</taxon>
        <taxon>Methanomicrobia</taxon>
        <taxon>Methanosarcinales</taxon>
        <taxon>Methanosarcinaceae</taxon>
        <taxon>Methanohalophilus</taxon>
    </lineage>
</organism>
<evidence type="ECO:0000256" key="1">
    <source>
        <dbReference type="SAM" id="MobiDB-lite"/>
    </source>
</evidence>
<proteinExistence type="predicted"/>
<dbReference type="InterPro" id="IPR052934">
    <property type="entry name" value="Methyl-DNA_Rec/Restrict_Enz"/>
</dbReference>
<dbReference type="PANTHER" id="PTHR37291:SF1">
    <property type="entry name" value="TYPE IV METHYL-DIRECTED RESTRICTION ENZYME ECOKMCRB SUBUNIT"/>
    <property type="match status" value="1"/>
</dbReference>
<dbReference type="Proteomes" id="UP000295404">
    <property type="component" value="Unassembled WGS sequence"/>
</dbReference>
<reference evidence="5" key="1">
    <citation type="submission" date="2017-09" db="EMBL/GenBank/DDBJ databases">
        <authorList>
            <person name="Varghese N."/>
            <person name="Submissions S."/>
        </authorList>
    </citation>
    <scope>NUCLEOTIDE SEQUENCE [LARGE SCALE GENOMIC DNA]</scope>
    <source>
        <strain evidence="5">WG-1MB</strain>
    </source>
</reference>
<evidence type="ECO:0000313" key="5">
    <source>
        <dbReference type="Proteomes" id="UP000217726"/>
    </source>
</evidence>
<dbReference type="AlphaFoldDB" id="A0A285G071"/>
<evidence type="ECO:0000313" key="6">
    <source>
        <dbReference type="Proteomes" id="UP000295404"/>
    </source>
</evidence>
<reference evidence="3" key="2">
    <citation type="submission" date="2017-09" db="EMBL/GenBank/DDBJ databases">
        <authorList>
            <person name="Ehlers B."/>
            <person name="Leendertz F.H."/>
        </authorList>
    </citation>
    <scope>NUCLEOTIDE SEQUENCE [LARGE SCALE GENOMIC DNA]</scope>
    <source>
        <strain evidence="3">WG-1MB</strain>
    </source>
</reference>
<gene>
    <name evidence="4" type="ORF">C7960_1789</name>
    <name evidence="3" type="ORF">SAMN06295989_10640</name>
</gene>
<dbReference type="REBASE" id="1008601">
    <property type="entry name" value="MeuWG1MBMcrBCP"/>
</dbReference>
<dbReference type="InterPro" id="IPR011704">
    <property type="entry name" value="ATPase_dyneun-rel_AAA"/>
</dbReference>
<dbReference type="SUPFAM" id="SSF52540">
    <property type="entry name" value="P-loop containing nucleoside triphosphate hydrolases"/>
    <property type="match status" value="1"/>
</dbReference>
<sequence length="813" mass="93854">MGNKWFIRPGEKGRLWNEFLNNKCIGIGWDGDESYSGYESLDDVKQSHGTNDANSIWYFYNDMSEGDVVIAVNGQNTVLGIGKITSNYLEPQHPENPGIEYLHTRLVHWLINEQITLSYNLANKTITPVNEEWKWEEIKNGYIQMNNKYKDIFAQLENGDKMDISQLVKYFISQLDSDELKNHRKEHIKSSEMVREKLTNQYSEALTEEEMLEILNDTDAAYGARYNIESIFANNGGFDNFKVDLITSLESTKPNENDINQALKSFNNMGIGFLSELLCLKEPNNFWIKNSVVDDFFSRMNIDIKGTLPYGSKGDQGEYYIAMKPHMSNILQNLKINGLKDATYMDVDLFLWWLKDIDVPNITTQNKSLLHNTLVHTKNVILYGPPGTGKTYAIQQFTKSFLKDQLSKPKSFEEMKIELLQDLKWYQVVALSIYLNGKNETVKVPDLKNHDIIKFYFEKIRGRERNFSQTLWGQLQSHSNPNSETVKTENKSSPTLFDKASSSEWYLLPEGIEYVENNLSEAIDLFTGNKQIYEEKDFGHYCTFITFHQSYGYEDFIEGLKPIVYEGDVSYKVGSGVFKDICERAKNDPENNYVLVIDEINRGNIAKIFGELITLIEDDKRSGKSNEISIKLPYSKTDFSVPSNLYIVGTMNTADRSIALLDIALRRRFTFLEMMPDYSIIDVEIDGVNIGSLLKELNGMLSALIDRDHQIGHSYFCEVVELEEEQAKNKLYFVWYNRVIPLLQEYFYNDWEQLKMVLGDFVVEKDNNSILEDRLVSKNYEIKNFENDWSGFSTALNKVYLGGELTGDIDTDY</sequence>
<name>A0A285G071_9EURY</name>
<evidence type="ECO:0000313" key="4">
    <source>
        <dbReference type="EMBL" id="TCL12526.1"/>
    </source>
</evidence>
<feature type="domain" description="AAA+ ATPase" evidence="2">
    <location>
        <begin position="376"/>
        <end position="679"/>
    </location>
</feature>